<reference evidence="3 4" key="1">
    <citation type="journal article" date="2017" name="Nature">
        <title>The Apostasia genome and the evolution of orchids.</title>
        <authorList>
            <person name="Zhang G.Q."/>
            <person name="Liu K.W."/>
            <person name="Li Z."/>
            <person name="Lohaus R."/>
            <person name="Hsiao Y.Y."/>
            <person name="Niu S.C."/>
            <person name="Wang J.Y."/>
            <person name="Lin Y.C."/>
            <person name="Xu Q."/>
            <person name="Chen L.J."/>
            <person name="Yoshida K."/>
            <person name="Fujiwara S."/>
            <person name="Wang Z.W."/>
            <person name="Zhang Y.Q."/>
            <person name="Mitsuda N."/>
            <person name="Wang M."/>
            <person name="Liu G.H."/>
            <person name="Pecoraro L."/>
            <person name="Huang H.X."/>
            <person name="Xiao X.J."/>
            <person name="Lin M."/>
            <person name="Wu X.Y."/>
            <person name="Wu W.L."/>
            <person name="Chen Y.Y."/>
            <person name="Chang S.B."/>
            <person name="Sakamoto S."/>
            <person name="Ohme-Takagi M."/>
            <person name="Yagi M."/>
            <person name="Zeng S.J."/>
            <person name="Shen C.Y."/>
            <person name="Yeh C.M."/>
            <person name="Luo Y.B."/>
            <person name="Tsai W.C."/>
            <person name="Van de Peer Y."/>
            <person name="Liu Z.J."/>
        </authorList>
    </citation>
    <scope>NUCLEOTIDE SEQUENCE [LARGE SCALE GENOMIC DNA]</scope>
    <source>
        <strain evidence="4">cv. Shenzhen</strain>
        <tissue evidence="3">Stem</tissue>
    </source>
</reference>
<dbReference type="AlphaFoldDB" id="A0A2I0AJ85"/>
<gene>
    <name evidence="3" type="ORF">AXF42_Ash006824</name>
</gene>
<keyword evidence="4" id="KW-1185">Reference proteome</keyword>
<name>A0A2I0AJ85_9ASPA</name>
<accession>A0A2I0AJ85</accession>
<dbReference type="EMBL" id="KZ451979">
    <property type="protein sequence ID" value="PKA55622.1"/>
    <property type="molecule type" value="Genomic_DNA"/>
</dbReference>
<feature type="region of interest" description="Disordered" evidence="1">
    <location>
        <begin position="450"/>
        <end position="480"/>
    </location>
</feature>
<evidence type="ECO:0000313" key="4">
    <source>
        <dbReference type="Proteomes" id="UP000236161"/>
    </source>
</evidence>
<keyword evidence="2" id="KW-0812">Transmembrane</keyword>
<feature type="compositionally biased region" description="Polar residues" evidence="1">
    <location>
        <begin position="450"/>
        <end position="465"/>
    </location>
</feature>
<feature type="transmembrane region" description="Helical" evidence="2">
    <location>
        <begin position="208"/>
        <end position="228"/>
    </location>
</feature>
<proteinExistence type="predicted"/>
<feature type="compositionally biased region" description="Low complexity" evidence="1">
    <location>
        <begin position="466"/>
        <end position="478"/>
    </location>
</feature>
<feature type="region of interest" description="Disordered" evidence="1">
    <location>
        <begin position="580"/>
        <end position="603"/>
    </location>
</feature>
<organism evidence="3 4">
    <name type="scientific">Apostasia shenzhenica</name>
    <dbReference type="NCBI Taxonomy" id="1088818"/>
    <lineage>
        <taxon>Eukaryota</taxon>
        <taxon>Viridiplantae</taxon>
        <taxon>Streptophyta</taxon>
        <taxon>Embryophyta</taxon>
        <taxon>Tracheophyta</taxon>
        <taxon>Spermatophyta</taxon>
        <taxon>Magnoliopsida</taxon>
        <taxon>Liliopsida</taxon>
        <taxon>Asparagales</taxon>
        <taxon>Orchidaceae</taxon>
        <taxon>Apostasioideae</taxon>
        <taxon>Apostasia</taxon>
    </lineage>
</organism>
<feature type="region of interest" description="Disordered" evidence="1">
    <location>
        <begin position="396"/>
        <end position="417"/>
    </location>
</feature>
<dbReference type="PANTHER" id="PTHR47070">
    <property type="entry name" value="HYDROXYPROLINE-RICH GLYCOPROTEIN-LIKE"/>
    <property type="match status" value="1"/>
</dbReference>
<keyword evidence="2" id="KW-1133">Transmembrane helix</keyword>
<sequence>MARASCSAFNPNEDSGAEDAEIYPDETAQRVGSQDPYYVASWKGRRKENTHYTGFADTRISTGQNIQWTKFRASSKQNARKAGYAQKTVSEVTLMLALLGKEKKQIHFLGRVGCTCWTVIAVVTKEFRVVRDNRSSKSTDKIIKPGSPQNSHNSNLQDFVPALDKRLAYVCFYLDPWQQVPASMSLASLFASSVKLNATKMKDALASYFKLFVVAFLVILSFLVTGVIDGGCSFKYLLLLEEDTREMQLLRLKCTTSRNFVGQNLPPVVERRIESRQGHTTLESRVNDGELTQKLNSASISSALVGGVVENKKEVHSSILASANMTIGLYSSSSDPVHVPSADTRSAGTIGAARRPVGVVGSQRHPWNHSAVRPSIDGVPFSVHLPGKDLSSTTKSFGDTVITPKTNNFNRNPVSEPIISSTSVSRALNTDRPNIRSNQQVLVHQKAIQSNMEWRPKSSQNSRITSPDSHQSRSSSDSVKMEAADLSGRFSEVSISDGVHVIIPKHLRVPDADLTHLVFGSFGDGPDSVNIGSVAPHECNVGPVSSDKSSVRILLPVPLGSLENDFVAGTVDRLKDNVTTSLANSSPSTTESGQALPSSSDFPSPKNIHCFEDIGTDYHHQTADCTPFSKAVIESNPQQTLLLEPKRLGLNMAGGDHQSTATIIQQQHRPTYPQTHIQQYTNFVPYRQVMSQIYAPPMTMPNCSGNPAYLHAQSGSSYLFMPGGNSHVTAGGFKYSTPQYKALPAGSYTFPPGYTIGTLTPNGSIANVEDAARFKFMENGLYVPNVQVDSSDILLQTQREASMHSSPYDLLDQSAAAQAAYLSNYSGHVPFNGVAHSSPLQYPSGFYHPSLQGSITGPPPHLVHPQLPLTAAGAVAASPGVQLGTFQQPQLGHHLGWPANF</sequence>
<protein>
    <submittedName>
        <fullName evidence="3">Uncharacterized protein</fullName>
    </submittedName>
</protein>
<dbReference type="OrthoDB" id="657470at2759"/>
<dbReference type="Proteomes" id="UP000236161">
    <property type="component" value="Unassembled WGS sequence"/>
</dbReference>
<evidence type="ECO:0000256" key="2">
    <source>
        <dbReference type="SAM" id="Phobius"/>
    </source>
</evidence>
<feature type="compositionally biased region" description="Polar residues" evidence="1">
    <location>
        <begin position="580"/>
        <end position="602"/>
    </location>
</feature>
<evidence type="ECO:0000256" key="1">
    <source>
        <dbReference type="SAM" id="MobiDB-lite"/>
    </source>
</evidence>
<evidence type="ECO:0000313" key="3">
    <source>
        <dbReference type="EMBL" id="PKA55622.1"/>
    </source>
</evidence>
<dbReference type="PANTHER" id="PTHR47070:SF2">
    <property type="entry name" value="OS06G0206100 PROTEIN"/>
    <property type="match status" value="1"/>
</dbReference>
<keyword evidence="2" id="KW-0472">Membrane</keyword>
<dbReference type="STRING" id="1088818.A0A2I0AJ85"/>